<keyword evidence="3" id="KW-1185">Reference proteome</keyword>
<sequence length="251" mass="25769">MRKSRKRAAAMVLAVGMAATGSMTGYAAPEAAVGEVVESVDSDNNKADTKTELVGSIKATQLKVTLPLKAAFDIDPGKIGEVSAIGTKAVNVAMGLQSANYKITNESAVPVWVYISGISAGSSITGGLGASAKTPGLINDTGALESADRNLMIAIKDKAKFTDASKVPTTSTVNTKDGFWLTTASVTGKNYYLDDDGTGSTAKKGKLDAAGTTGGTSSIDLEVFALTKKGWTAEDKFAITPTFTVSVVEPS</sequence>
<dbReference type="OrthoDB" id="9755774at2"/>
<evidence type="ECO:0008006" key="4">
    <source>
        <dbReference type="Google" id="ProtNLM"/>
    </source>
</evidence>
<evidence type="ECO:0000313" key="3">
    <source>
        <dbReference type="Proteomes" id="UP000005384"/>
    </source>
</evidence>
<evidence type="ECO:0000313" key="2">
    <source>
        <dbReference type="EMBL" id="EHI60199.1"/>
    </source>
</evidence>
<protein>
    <recommendedName>
        <fullName evidence="4">WxL domain-containing protein</fullName>
    </recommendedName>
</protein>
<accession>G5IE59</accession>
<dbReference type="AlphaFoldDB" id="G5IE59"/>
<keyword evidence="1" id="KW-0732">Signal</keyword>
<dbReference type="EMBL" id="ADLN01000032">
    <property type="protein sequence ID" value="EHI60199.1"/>
    <property type="molecule type" value="Genomic_DNA"/>
</dbReference>
<dbReference type="Proteomes" id="UP000005384">
    <property type="component" value="Unassembled WGS sequence"/>
</dbReference>
<dbReference type="RefSeq" id="WP_006779767.1">
    <property type="nucleotide sequence ID" value="NZ_CP040506.1"/>
</dbReference>
<feature type="signal peptide" evidence="1">
    <location>
        <begin position="1"/>
        <end position="27"/>
    </location>
</feature>
<dbReference type="PATRIC" id="fig|742737.3.peg.1811"/>
<proteinExistence type="predicted"/>
<comment type="caution">
    <text evidence="2">The sequence shown here is derived from an EMBL/GenBank/DDBJ whole genome shotgun (WGS) entry which is preliminary data.</text>
</comment>
<reference evidence="2 3" key="1">
    <citation type="submission" date="2011-08" db="EMBL/GenBank/DDBJ databases">
        <title>The Genome Sequence of Clostridium hathewayi WAL-18680.</title>
        <authorList>
            <consortium name="The Broad Institute Genome Sequencing Platform"/>
            <person name="Earl A."/>
            <person name="Ward D."/>
            <person name="Feldgarden M."/>
            <person name="Gevers D."/>
            <person name="Finegold S.M."/>
            <person name="Summanen P.H."/>
            <person name="Molitoris D.R."/>
            <person name="Song M."/>
            <person name="Daigneault M."/>
            <person name="Allen-Vercoe E."/>
            <person name="Young S.K."/>
            <person name="Zeng Q."/>
            <person name="Gargeya S."/>
            <person name="Fitzgerald M."/>
            <person name="Haas B."/>
            <person name="Abouelleil A."/>
            <person name="Alvarado L."/>
            <person name="Arachchi H.M."/>
            <person name="Berlin A."/>
            <person name="Brown A."/>
            <person name="Chapman S.B."/>
            <person name="Chen Z."/>
            <person name="Dunbar C."/>
            <person name="Freedman E."/>
            <person name="Gearin G."/>
            <person name="Gellesch M."/>
            <person name="Goldberg J."/>
            <person name="Griggs A."/>
            <person name="Gujja S."/>
            <person name="Heiman D."/>
            <person name="Howarth C."/>
            <person name="Larson L."/>
            <person name="Lui A."/>
            <person name="MacDonald P.J.P."/>
            <person name="Montmayeur A."/>
            <person name="Murphy C."/>
            <person name="Neiman D."/>
            <person name="Pearson M."/>
            <person name="Priest M."/>
            <person name="Roberts A."/>
            <person name="Saif S."/>
            <person name="Shea T."/>
            <person name="Shenoy N."/>
            <person name="Sisk P."/>
            <person name="Stolte C."/>
            <person name="Sykes S."/>
            <person name="Wortman J."/>
            <person name="Nusbaum C."/>
            <person name="Birren B."/>
        </authorList>
    </citation>
    <scope>NUCLEOTIDE SEQUENCE [LARGE SCALE GENOMIC DNA]</scope>
    <source>
        <strain evidence="2 3">WAL-18680</strain>
    </source>
</reference>
<evidence type="ECO:0000256" key="1">
    <source>
        <dbReference type="SAM" id="SignalP"/>
    </source>
</evidence>
<name>G5IE59_9FIRM</name>
<feature type="chain" id="PRO_5003478654" description="WxL domain-containing protein" evidence="1">
    <location>
        <begin position="28"/>
        <end position="251"/>
    </location>
</feature>
<dbReference type="HOGENOM" id="CLU_103710_0_0_9"/>
<gene>
    <name evidence="2" type="ORF">HMPREF9473_01786</name>
</gene>
<organism evidence="2 3">
    <name type="scientific">Hungatella hathewayi WAL-18680</name>
    <dbReference type="NCBI Taxonomy" id="742737"/>
    <lineage>
        <taxon>Bacteria</taxon>
        <taxon>Bacillati</taxon>
        <taxon>Bacillota</taxon>
        <taxon>Clostridia</taxon>
        <taxon>Lachnospirales</taxon>
        <taxon>Lachnospiraceae</taxon>
        <taxon>Hungatella</taxon>
    </lineage>
</organism>